<proteinExistence type="inferred from homology"/>
<evidence type="ECO:0000256" key="2">
    <source>
        <dbReference type="ARBA" id="ARBA00022870"/>
    </source>
</evidence>
<evidence type="ECO:0000256" key="4">
    <source>
        <dbReference type="ARBA" id="ARBA00035640"/>
    </source>
</evidence>
<accession>A0A5M9R3C2</accession>
<feature type="transmembrane region" description="Helical" evidence="7">
    <location>
        <begin position="461"/>
        <end position="482"/>
    </location>
</feature>
<sequence>MDINSNLSSVKKTDDTQQEHSVSTAELQKTAGAVVAQHATATVSLVVNSTVKNKNNYKKPHLSGNNKSDGKEKEYKKTTVAETSCYEIFAKIQDYFFSEQADKYKNSAAINKKQYSCIMTDKQISVMNKRIDELSIMVDNHMDNLSDYYYGEFKCPEGVGGYLDYPGNMDKDFLAKFDKETKEKFISVAKDEKLKGALVTDKMATKSFKEYLVEKLDIANVHRTLFNKEKTSEEKIKAVSELLNNFSELPSENSAAGKKWMAALGNAQSELRYLHSQVELYSSMAAYCEQVANSNLNNNSNDRYENELAVIMAKLSDLREKMMQSKMESEIRVQRLQQLALQAKTEKEAADIEIKIKEAEELQALFKWLAPLIAFILLILAALTAGTMTAFIVALIFTAIMVIDAILDSLGKDGIMSTLMTPFTKLMEEIQQFIKSIALESARAEGKSEKEIKELEMKMEIIAMVVAMVVMVALMSALSSLIGKMVGKFMSETVKQIVKEIMKEVQRAMIVMSVSNAVTGGINTILQAKIDKEITRRIADIEFDQQLIDSLTEMMNRLMESFSANQEELRTLNEKTSAMARDSFRNWKAILHTSV</sequence>
<dbReference type="AlphaFoldDB" id="A0A5M9R3C2"/>
<comment type="similarity">
    <text evidence="4">Belongs to the SctE/SipB/YopB family.</text>
</comment>
<dbReference type="RefSeq" id="WP_150384906.1">
    <property type="nucleotide sequence ID" value="NZ_BAAAFS010000002.1"/>
</dbReference>
<evidence type="ECO:0000313" key="9">
    <source>
        <dbReference type="EMBL" id="KAA8715434.1"/>
    </source>
</evidence>
<evidence type="ECO:0000256" key="5">
    <source>
        <dbReference type="SAM" id="Coils"/>
    </source>
</evidence>
<name>A0A5M9R3C2_9GAMM</name>
<keyword evidence="2" id="KW-1043">Host membrane</keyword>
<feature type="compositionally biased region" description="Polar residues" evidence="6">
    <location>
        <begin position="1"/>
        <end position="10"/>
    </location>
</feature>
<comment type="subcellular location">
    <subcellularLocation>
        <location evidence="1">Host membrane</location>
        <topology evidence="1">Multi-pass membrane protein</topology>
    </subcellularLocation>
</comment>
<reference evidence="9 10" key="1">
    <citation type="submission" date="2019-09" db="EMBL/GenBank/DDBJ databases">
        <title>Draft genome sequence of various Type strains from the CCUG.</title>
        <authorList>
            <person name="Pineiro-Iglesias B."/>
            <person name="Tunovic T."/>
            <person name="Unosson C."/>
            <person name="Inganas E."/>
            <person name="Ohlen M."/>
            <person name="Cardew S."/>
            <person name="Jensie-Markopoulos S."/>
            <person name="Salva-Serra F."/>
            <person name="Jaen-Luchoro D."/>
            <person name="Karlsson R."/>
            <person name="Svensson-Stadler L."/>
            <person name="Chun J."/>
            <person name="Moore E."/>
        </authorList>
    </citation>
    <scope>NUCLEOTIDE SEQUENCE [LARGE SCALE GENOMIC DNA]</scope>
    <source>
        <strain evidence="9 10">CCUG 53682T</strain>
    </source>
</reference>
<dbReference type="GO" id="GO:0033644">
    <property type="term" value="C:host cell membrane"/>
    <property type="evidence" value="ECO:0007669"/>
    <property type="project" value="UniProtKB-SubCell"/>
</dbReference>
<feature type="region of interest" description="Disordered" evidence="6">
    <location>
        <begin position="55"/>
        <end position="74"/>
    </location>
</feature>
<feature type="coiled-coil region" evidence="5">
    <location>
        <begin position="301"/>
        <end position="362"/>
    </location>
</feature>
<keyword evidence="7" id="KW-0812">Transmembrane</keyword>
<dbReference type="Pfam" id="PF04888">
    <property type="entry name" value="SseC"/>
    <property type="match status" value="1"/>
</dbReference>
<dbReference type="InterPro" id="IPR006972">
    <property type="entry name" value="BipB-like_C"/>
</dbReference>
<organism evidence="9 10">
    <name type="scientific">Morganella psychrotolerans</name>
    <dbReference type="NCBI Taxonomy" id="368603"/>
    <lineage>
        <taxon>Bacteria</taxon>
        <taxon>Pseudomonadati</taxon>
        <taxon>Pseudomonadota</taxon>
        <taxon>Gammaproteobacteria</taxon>
        <taxon>Enterobacterales</taxon>
        <taxon>Morganellaceae</taxon>
        <taxon>Morganella</taxon>
    </lineage>
</organism>
<dbReference type="EMBL" id="VXKB01000002">
    <property type="protein sequence ID" value="KAA8715434.1"/>
    <property type="molecule type" value="Genomic_DNA"/>
</dbReference>
<gene>
    <name evidence="9" type="ORF">F4V73_10685</name>
</gene>
<comment type="caution">
    <text evidence="9">The sequence shown here is derived from an EMBL/GenBank/DDBJ whole genome shotgun (WGS) entry which is preliminary data.</text>
</comment>
<keyword evidence="5" id="KW-0175">Coiled coil</keyword>
<evidence type="ECO:0000259" key="8">
    <source>
        <dbReference type="Pfam" id="PF04888"/>
    </source>
</evidence>
<protein>
    <recommendedName>
        <fullName evidence="8">Translocator protein BipB-like C-terminal domain-containing protein</fullName>
    </recommendedName>
</protein>
<keyword evidence="7" id="KW-0472">Membrane</keyword>
<evidence type="ECO:0000256" key="7">
    <source>
        <dbReference type="SAM" id="Phobius"/>
    </source>
</evidence>
<keyword evidence="7" id="KW-1133">Transmembrane helix</keyword>
<dbReference type="Proteomes" id="UP000322181">
    <property type="component" value="Unassembled WGS sequence"/>
</dbReference>
<keyword evidence="3" id="KW-0843">Virulence</keyword>
<evidence type="ECO:0000313" key="10">
    <source>
        <dbReference type="Proteomes" id="UP000322181"/>
    </source>
</evidence>
<evidence type="ECO:0000256" key="3">
    <source>
        <dbReference type="ARBA" id="ARBA00023026"/>
    </source>
</evidence>
<feature type="region of interest" description="Disordered" evidence="6">
    <location>
        <begin position="1"/>
        <end position="25"/>
    </location>
</feature>
<evidence type="ECO:0000256" key="1">
    <source>
        <dbReference type="ARBA" id="ARBA00004301"/>
    </source>
</evidence>
<evidence type="ECO:0000256" key="6">
    <source>
        <dbReference type="SAM" id="MobiDB-lite"/>
    </source>
</evidence>
<feature type="domain" description="Translocator protein BipB-like C-terminal" evidence="8">
    <location>
        <begin position="487"/>
        <end position="591"/>
    </location>
</feature>